<reference evidence="3" key="2">
    <citation type="submission" date="2015-06" db="UniProtKB">
        <authorList>
            <consortium name="EnsemblProtists"/>
        </authorList>
    </citation>
    <scope>IDENTIFICATION</scope>
    <source>
        <strain evidence="3">Pr102</strain>
    </source>
</reference>
<dbReference type="STRING" id="164328.H3H4W1"/>
<dbReference type="VEuPathDB" id="FungiDB:KRP22_13761"/>
<dbReference type="HOGENOM" id="CLU_728585_0_0_1"/>
<protein>
    <submittedName>
        <fullName evidence="3">Uncharacterized protein</fullName>
    </submittedName>
</protein>
<evidence type="ECO:0000313" key="4">
    <source>
        <dbReference type="Proteomes" id="UP000005238"/>
    </source>
</evidence>
<reference evidence="4" key="1">
    <citation type="journal article" date="2006" name="Science">
        <title>Phytophthora genome sequences uncover evolutionary origins and mechanisms of pathogenesis.</title>
        <authorList>
            <person name="Tyler B.M."/>
            <person name="Tripathy S."/>
            <person name="Zhang X."/>
            <person name="Dehal P."/>
            <person name="Jiang R.H."/>
            <person name="Aerts A."/>
            <person name="Arredondo F.D."/>
            <person name="Baxter L."/>
            <person name="Bensasson D."/>
            <person name="Beynon J.L."/>
            <person name="Chapman J."/>
            <person name="Damasceno C.M."/>
            <person name="Dorrance A.E."/>
            <person name="Dou D."/>
            <person name="Dickerman A.W."/>
            <person name="Dubchak I.L."/>
            <person name="Garbelotto M."/>
            <person name="Gijzen M."/>
            <person name="Gordon S.G."/>
            <person name="Govers F."/>
            <person name="Grunwald N.J."/>
            <person name="Huang W."/>
            <person name="Ivors K.L."/>
            <person name="Jones R.W."/>
            <person name="Kamoun S."/>
            <person name="Krampis K."/>
            <person name="Lamour K.H."/>
            <person name="Lee M.K."/>
            <person name="McDonald W.H."/>
            <person name="Medina M."/>
            <person name="Meijer H.J."/>
            <person name="Nordberg E.K."/>
            <person name="Maclean D.J."/>
            <person name="Ospina-Giraldo M.D."/>
            <person name="Morris P.F."/>
            <person name="Phuntumart V."/>
            <person name="Putnam N.H."/>
            <person name="Rash S."/>
            <person name="Rose J.K."/>
            <person name="Sakihama Y."/>
            <person name="Salamov A.A."/>
            <person name="Savidor A."/>
            <person name="Scheuring C.F."/>
            <person name="Smith B.M."/>
            <person name="Sobral B.W."/>
            <person name="Terry A."/>
            <person name="Torto-Alalibo T.A."/>
            <person name="Win J."/>
            <person name="Xu Z."/>
            <person name="Zhang H."/>
            <person name="Grigoriev I.V."/>
            <person name="Rokhsar D.S."/>
            <person name="Boore J.L."/>
        </authorList>
    </citation>
    <scope>NUCLEOTIDE SEQUENCE [LARGE SCALE GENOMIC DNA]</scope>
    <source>
        <strain evidence="4">Pr102</strain>
    </source>
</reference>
<evidence type="ECO:0000313" key="3">
    <source>
        <dbReference type="EnsemblProtists" id="Phyra85629"/>
    </source>
</evidence>
<feature type="region of interest" description="Disordered" evidence="2">
    <location>
        <begin position="23"/>
        <end position="51"/>
    </location>
</feature>
<feature type="compositionally biased region" description="Polar residues" evidence="2">
    <location>
        <begin position="277"/>
        <end position="291"/>
    </location>
</feature>
<dbReference type="AlphaFoldDB" id="H3H4W1"/>
<evidence type="ECO:0000256" key="1">
    <source>
        <dbReference type="SAM" id="Coils"/>
    </source>
</evidence>
<sequence>MNLSQREVRVLRYTLSHLTYSNRPDLADVPRASSSPPSAEKKRRLSRNDGTVHDDTLRIVAEALRSENRQLLQDRDVLKAGKKALDERLAQAQRSLRVLEDDMGRVYRQKQKDMETQRQECEQKLQSQNTILGRPAEREGSKGWRRRRSQASCRTSWLYAKFSSSMDSVSEKTMRLEELEQEMKDTKSDAQAMQDQRAGLEKQVAQLQEKLDLSAARSREQENVNDELATVQKQYSELQVVESQQKKLAGKMQSEMTELKAQNKALREQRVKKEHQSVGQPSNEGDKQSSVGVDNALVIQTAEKEALRMFVQRYYSAAEDKCWKLLEKVSELEAQKTSAQEQTKESCNVLLMCTQVDTCDEAIRASLLDVVATLEGLT</sequence>
<organism evidence="3 4">
    <name type="scientific">Phytophthora ramorum</name>
    <name type="common">Sudden oak death agent</name>
    <dbReference type="NCBI Taxonomy" id="164328"/>
    <lineage>
        <taxon>Eukaryota</taxon>
        <taxon>Sar</taxon>
        <taxon>Stramenopiles</taxon>
        <taxon>Oomycota</taxon>
        <taxon>Peronosporomycetes</taxon>
        <taxon>Peronosporales</taxon>
        <taxon>Peronosporaceae</taxon>
        <taxon>Phytophthora</taxon>
    </lineage>
</organism>
<keyword evidence="4" id="KW-1185">Reference proteome</keyword>
<feature type="region of interest" description="Disordered" evidence="2">
    <location>
        <begin position="264"/>
        <end position="291"/>
    </location>
</feature>
<dbReference type="EMBL" id="DS566259">
    <property type="status" value="NOT_ANNOTATED_CDS"/>
    <property type="molecule type" value="Genomic_DNA"/>
</dbReference>
<dbReference type="OMA" id="QIQPNHL"/>
<dbReference type="Proteomes" id="UP000005238">
    <property type="component" value="Unassembled WGS sequence"/>
</dbReference>
<evidence type="ECO:0000256" key="2">
    <source>
        <dbReference type="SAM" id="MobiDB-lite"/>
    </source>
</evidence>
<feature type="coiled-coil region" evidence="1">
    <location>
        <begin position="82"/>
        <end position="109"/>
    </location>
</feature>
<keyword evidence="1" id="KW-0175">Coiled coil</keyword>
<dbReference type="InParanoid" id="H3H4W1"/>
<dbReference type="eggNOG" id="ENOG502R6CQ">
    <property type="taxonomic scope" value="Eukaryota"/>
</dbReference>
<dbReference type="VEuPathDB" id="FungiDB:KRP23_9586"/>
<feature type="coiled-coil region" evidence="1">
    <location>
        <begin position="169"/>
        <end position="217"/>
    </location>
</feature>
<name>H3H4W1_PHYRM</name>
<feature type="compositionally biased region" description="Basic and acidic residues" evidence="2">
    <location>
        <begin position="265"/>
        <end position="276"/>
    </location>
</feature>
<accession>H3H4W1</accession>
<proteinExistence type="predicted"/>
<feature type="coiled-coil region" evidence="1">
    <location>
        <begin position="315"/>
        <end position="342"/>
    </location>
</feature>
<dbReference type="EnsemblProtists" id="Phyra85629">
    <property type="protein sequence ID" value="Phyra85629"/>
    <property type="gene ID" value="Phyra85629"/>
</dbReference>